<accession>A0A5N6N0D7</accession>
<dbReference type="Gene3D" id="3.80.10.10">
    <property type="entry name" value="Ribonuclease Inhibitor"/>
    <property type="match status" value="2"/>
</dbReference>
<evidence type="ECO:0000256" key="4">
    <source>
        <dbReference type="ARBA" id="ARBA00022525"/>
    </source>
</evidence>
<evidence type="ECO:0000256" key="10">
    <source>
        <dbReference type="ARBA" id="ARBA00023278"/>
    </source>
</evidence>
<dbReference type="Proteomes" id="UP000326396">
    <property type="component" value="Linkage Group LG4"/>
</dbReference>
<keyword evidence="8" id="KW-0472">Membrane</keyword>
<feature type="compositionally biased region" description="Pro residues" evidence="13">
    <location>
        <begin position="498"/>
        <end position="507"/>
    </location>
</feature>
<dbReference type="InterPro" id="IPR013210">
    <property type="entry name" value="LRR_N_plant-typ"/>
</dbReference>
<keyword evidence="10" id="KW-0379">Hydroxylation</keyword>
<evidence type="ECO:0000256" key="5">
    <source>
        <dbReference type="ARBA" id="ARBA00022614"/>
    </source>
</evidence>
<evidence type="ECO:0000313" key="17">
    <source>
        <dbReference type="Proteomes" id="UP000326396"/>
    </source>
</evidence>
<dbReference type="OrthoDB" id="676979at2759"/>
<protein>
    <recommendedName>
        <fullName evidence="12">Cell wall hydroxyproline-rich glycoprotein</fullName>
    </recommendedName>
</protein>
<evidence type="ECO:0000256" key="11">
    <source>
        <dbReference type="ARBA" id="ARBA00023316"/>
    </source>
</evidence>
<evidence type="ECO:0000256" key="2">
    <source>
        <dbReference type="ARBA" id="ARBA00004370"/>
    </source>
</evidence>
<evidence type="ECO:0000256" key="1">
    <source>
        <dbReference type="ARBA" id="ARBA00004191"/>
    </source>
</evidence>
<feature type="domain" description="Leucine-rich repeat-containing N-terminal plant-type" evidence="15">
    <location>
        <begin position="73"/>
        <end position="105"/>
    </location>
</feature>
<dbReference type="EMBL" id="SZYD01000014">
    <property type="protein sequence ID" value="KAD4179165.1"/>
    <property type="molecule type" value="Genomic_DNA"/>
</dbReference>
<reference evidence="16 17" key="1">
    <citation type="submission" date="2019-05" db="EMBL/GenBank/DDBJ databases">
        <title>Mikania micrantha, genome provides insights into the molecular mechanism of rapid growth.</title>
        <authorList>
            <person name="Liu B."/>
        </authorList>
    </citation>
    <scope>NUCLEOTIDE SEQUENCE [LARGE SCALE GENOMIC DNA]</scope>
    <source>
        <strain evidence="16">NLD-2019</strain>
        <tissue evidence="16">Leaf</tissue>
    </source>
</reference>
<evidence type="ECO:0000256" key="6">
    <source>
        <dbReference type="ARBA" id="ARBA00022729"/>
    </source>
</evidence>
<feature type="region of interest" description="Disordered" evidence="13">
    <location>
        <begin position="397"/>
        <end position="507"/>
    </location>
</feature>
<dbReference type="SUPFAM" id="SSF52058">
    <property type="entry name" value="L domain-like"/>
    <property type="match status" value="1"/>
</dbReference>
<dbReference type="InterPro" id="IPR001611">
    <property type="entry name" value="Leu-rich_rpt"/>
</dbReference>
<evidence type="ECO:0000256" key="3">
    <source>
        <dbReference type="ARBA" id="ARBA00022512"/>
    </source>
</evidence>
<keyword evidence="3" id="KW-0134">Cell wall</keyword>
<sequence>MKALCCFLLLSLVTIASSRSLSDSLTNAFASTFTSHNIGKTKETDPDQPDDVEINVDARLNFPNPRLKKAYYALQEWKKVIHSDPEKMLKNWEGINVCSYNGVFCAKAPDDPTLMTVAGIDLNHCDIAGQLVPHLGLLTDLGIFHINSNRFCGIIPNSFSNLKILHEFDVSNNRFVGPFPNVVLQMHKLKYLDIRYNNFEGVLPPQLFDMNLDAIFLNHNRFCSVIPENIGNSSASVIVLANNDFKGCIPKTIGQMSRLDEVIFADNELSGCLPDEFGLLEKITVLDLSKNNFVGTIPEAFGKLKCVEMIDVRKNELIGTVVEGVCTLPKLLNFTFSGNYFNGLDAKCENPVKPEIVLDYRENCLPEKSDQRSDKKCSPVVNRPIDCESVGCKKMVDGDEESKKRKPPKRKTKPKPKPPPPVKPPPPPVPEPPKSKSPPVPKPVKPPPPVVYFPPPPPPSPASPPSVPTQPPPPPPVPSPPPFDDIDLPPDIGSRYASPPPPMFPGY</sequence>
<dbReference type="PANTHER" id="PTHR32093:SF124">
    <property type="entry name" value="POLLEN-SPECIFIC LEUCINE-RICH REPEAT EXTENSIN-LIKE PROTEIN 1"/>
    <property type="match status" value="1"/>
</dbReference>
<dbReference type="Pfam" id="PF00560">
    <property type="entry name" value="LRR_1"/>
    <property type="match status" value="2"/>
</dbReference>
<dbReference type="AlphaFoldDB" id="A0A5N6N0D7"/>
<keyword evidence="9" id="KW-0325">Glycoprotein</keyword>
<keyword evidence="6 14" id="KW-0732">Signal</keyword>
<organism evidence="16 17">
    <name type="scientific">Mikania micrantha</name>
    <name type="common">bitter vine</name>
    <dbReference type="NCBI Taxonomy" id="192012"/>
    <lineage>
        <taxon>Eukaryota</taxon>
        <taxon>Viridiplantae</taxon>
        <taxon>Streptophyta</taxon>
        <taxon>Embryophyta</taxon>
        <taxon>Tracheophyta</taxon>
        <taxon>Spermatophyta</taxon>
        <taxon>Magnoliopsida</taxon>
        <taxon>eudicotyledons</taxon>
        <taxon>Gunneridae</taxon>
        <taxon>Pentapetalae</taxon>
        <taxon>asterids</taxon>
        <taxon>campanulids</taxon>
        <taxon>Asterales</taxon>
        <taxon>Asteraceae</taxon>
        <taxon>Asteroideae</taxon>
        <taxon>Heliantheae alliance</taxon>
        <taxon>Eupatorieae</taxon>
        <taxon>Mikania</taxon>
    </lineage>
</organism>
<evidence type="ECO:0000313" key="16">
    <source>
        <dbReference type="EMBL" id="KAD4179165.1"/>
    </source>
</evidence>
<dbReference type="Pfam" id="PF08263">
    <property type="entry name" value="LRRNT_2"/>
    <property type="match status" value="1"/>
</dbReference>
<evidence type="ECO:0000256" key="9">
    <source>
        <dbReference type="ARBA" id="ARBA00023180"/>
    </source>
</evidence>
<evidence type="ECO:0000256" key="7">
    <source>
        <dbReference type="ARBA" id="ARBA00022737"/>
    </source>
</evidence>
<dbReference type="FunFam" id="3.80.10.10:FF:000224">
    <property type="entry name" value="Leucine-rich repeat extensin-like protein 1"/>
    <property type="match status" value="1"/>
</dbReference>
<keyword evidence="4" id="KW-0964">Secreted</keyword>
<feature type="signal peptide" evidence="14">
    <location>
        <begin position="1"/>
        <end position="18"/>
    </location>
</feature>
<dbReference type="PRINTS" id="PR01217">
    <property type="entry name" value="PRICHEXTENSN"/>
</dbReference>
<dbReference type="InterPro" id="IPR032675">
    <property type="entry name" value="LRR_dom_sf"/>
</dbReference>
<proteinExistence type="predicted"/>
<keyword evidence="11" id="KW-0961">Cell wall biogenesis/degradation</keyword>
<feature type="compositionally biased region" description="Pro residues" evidence="13">
    <location>
        <begin position="417"/>
        <end position="483"/>
    </location>
</feature>
<keyword evidence="5" id="KW-0433">Leucine-rich repeat</keyword>
<evidence type="ECO:0000256" key="13">
    <source>
        <dbReference type="SAM" id="MobiDB-lite"/>
    </source>
</evidence>
<comment type="caution">
    <text evidence="16">The sequence shown here is derived from an EMBL/GenBank/DDBJ whole genome shotgun (WGS) entry which is preliminary data.</text>
</comment>
<comment type="subcellular location">
    <subcellularLocation>
        <location evidence="2">Membrane</location>
    </subcellularLocation>
    <subcellularLocation>
        <location evidence="1">Secreted</location>
        <location evidence="1">Cell wall</location>
    </subcellularLocation>
</comment>
<gene>
    <name evidence="16" type="ORF">E3N88_27756</name>
</gene>
<dbReference type="GO" id="GO:0071555">
    <property type="term" value="P:cell wall organization"/>
    <property type="evidence" value="ECO:0007669"/>
    <property type="project" value="UniProtKB-KW"/>
</dbReference>
<name>A0A5N6N0D7_9ASTR</name>
<evidence type="ECO:0000259" key="15">
    <source>
        <dbReference type="Pfam" id="PF08263"/>
    </source>
</evidence>
<evidence type="ECO:0000256" key="8">
    <source>
        <dbReference type="ARBA" id="ARBA00023136"/>
    </source>
</evidence>
<dbReference type="FunFam" id="3.80.10.10:FF:000041">
    <property type="entry name" value="LRR receptor-like serine/threonine-protein kinase ERECTA"/>
    <property type="match status" value="1"/>
</dbReference>
<keyword evidence="17" id="KW-1185">Reference proteome</keyword>
<dbReference type="InterPro" id="IPR051582">
    <property type="entry name" value="LRR_extensin-like_regulator"/>
</dbReference>
<keyword evidence="7" id="KW-0677">Repeat</keyword>
<evidence type="ECO:0000256" key="14">
    <source>
        <dbReference type="SAM" id="SignalP"/>
    </source>
</evidence>
<feature type="compositionally biased region" description="Basic residues" evidence="13">
    <location>
        <begin position="404"/>
        <end position="416"/>
    </location>
</feature>
<evidence type="ECO:0000256" key="12">
    <source>
        <dbReference type="ARBA" id="ARBA00041871"/>
    </source>
</evidence>
<dbReference type="PANTHER" id="PTHR32093">
    <property type="entry name" value="LEUCINE-RICH REPEAT EXTENSIN-LIKE PROTEIN 3-RELATED"/>
    <property type="match status" value="1"/>
</dbReference>
<dbReference type="GO" id="GO:0016020">
    <property type="term" value="C:membrane"/>
    <property type="evidence" value="ECO:0007669"/>
    <property type="project" value="UniProtKB-SubCell"/>
</dbReference>
<feature type="chain" id="PRO_5024462840" description="Cell wall hydroxyproline-rich glycoprotein" evidence="14">
    <location>
        <begin position="19"/>
        <end position="507"/>
    </location>
</feature>